<gene>
    <name evidence="2" type="ORF">SAMN02745782_00831</name>
</gene>
<dbReference type="STRING" id="1123491.SAMN02745782_00831"/>
<keyword evidence="2" id="KW-0378">Hydrolase</keyword>
<dbReference type="SUPFAM" id="SSF159245">
    <property type="entry name" value="AttH-like"/>
    <property type="match status" value="1"/>
</dbReference>
<dbReference type="PANTHER" id="PTHR38591:SF1">
    <property type="entry name" value="BLL1000 PROTEIN"/>
    <property type="match status" value="1"/>
</dbReference>
<dbReference type="InterPro" id="IPR010791">
    <property type="entry name" value="AttH_dom"/>
</dbReference>
<dbReference type="RefSeq" id="WP_238843260.1">
    <property type="nucleotide sequence ID" value="NZ_FUXB01000003.1"/>
</dbReference>
<evidence type="ECO:0000313" key="3">
    <source>
        <dbReference type="Proteomes" id="UP000190834"/>
    </source>
</evidence>
<reference evidence="3" key="1">
    <citation type="submission" date="2017-02" db="EMBL/GenBank/DDBJ databases">
        <authorList>
            <person name="Varghese N."/>
            <person name="Submissions S."/>
        </authorList>
    </citation>
    <scope>NUCLEOTIDE SEQUENCE [LARGE SCALE GENOMIC DNA]</scope>
    <source>
        <strain evidence="3">DSM 19608</strain>
    </source>
</reference>
<dbReference type="PANTHER" id="PTHR38591">
    <property type="entry name" value="HYDROLASE"/>
    <property type="match status" value="1"/>
</dbReference>
<dbReference type="GO" id="GO:0016787">
    <property type="term" value="F:hydrolase activity"/>
    <property type="evidence" value="ECO:0007669"/>
    <property type="project" value="UniProtKB-KW"/>
</dbReference>
<name>A0A1T4M222_VIBCI</name>
<dbReference type="Pfam" id="PF17186">
    <property type="entry name" value="Lipocalin_9"/>
    <property type="match status" value="1"/>
</dbReference>
<dbReference type="Proteomes" id="UP000190834">
    <property type="component" value="Unassembled WGS sequence"/>
</dbReference>
<sequence>MKKVITCRVFLILAIVAALLGAVVYRTYPHFLSETHSSLESKSSRLLLSNEDQRFALVSPDKSVRLPQDFAIHPEYQHEWWHVFANVRDAKGEEYGVQWNYFRVANDDRQDTGWHNSQLFISHVVISNTQQSWKDQRIARGGIGQADMTQQPFRLWIDNWQWRSLGSGPLPSQLMIETDNFGASLQLVANGPYVLPGENGYQSRDDHSSLASYSIYAPFISVKGKLQLDPYSDAVSVVGEAWVSKVWGSGLLGEGQQGWDWFVLHLDNSRTLTVIRHRYRNQRPYLYGTLAMREGRTVVLSDSEINISSQSASTIGGDKVLPLQWNISVPSQNIHITTKALNPNLWLPFALPYWEGPIHATGTHEARGFMQLTGY</sequence>
<dbReference type="GeneID" id="70582208"/>
<dbReference type="AlphaFoldDB" id="A0A1T4M222"/>
<evidence type="ECO:0000259" key="1">
    <source>
        <dbReference type="Pfam" id="PF07143"/>
    </source>
</evidence>
<feature type="domain" description="AttH" evidence="1">
    <location>
        <begin position="78"/>
        <end position="249"/>
    </location>
</feature>
<protein>
    <submittedName>
        <fullName evidence="2">Predicted secreted hydrolase</fullName>
    </submittedName>
</protein>
<organism evidence="2 3">
    <name type="scientific">Vibrio cincinnatiensis DSM 19608</name>
    <dbReference type="NCBI Taxonomy" id="1123491"/>
    <lineage>
        <taxon>Bacteria</taxon>
        <taxon>Pseudomonadati</taxon>
        <taxon>Pseudomonadota</taxon>
        <taxon>Gammaproteobacteria</taxon>
        <taxon>Vibrionales</taxon>
        <taxon>Vibrionaceae</taxon>
        <taxon>Vibrio</taxon>
    </lineage>
</organism>
<dbReference type="Gene3D" id="2.40.370.10">
    <property type="entry name" value="AttH-like domain"/>
    <property type="match status" value="2"/>
</dbReference>
<proteinExistence type="predicted"/>
<dbReference type="Pfam" id="PF07143">
    <property type="entry name" value="CrtC"/>
    <property type="match status" value="1"/>
</dbReference>
<evidence type="ECO:0000313" key="2">
    <source>
        <dbReference type="EMBL" id="SJZ60808.1"/>
    </source>
</evidence>
<dbReference type="InterPro" id="IPR023374">
    <property type="entry name" value="AttH-like_dom_sf"/>
</dbReference>
<dbReference type="EMBL" id="FUXB01000003">
    <property type="protein sequence ID" value="SJZ60808.1"/>
    <property type="molecule type" value="Genomic_DNA"/>
</dbReference>
<accession>A0A1T4M222</accession>
<keyword evidence="3" id="KW-1185">Reference proteome</keyword>